<dbReference type="GO" id="GO:0003924">
    <property type="term" value="F:GTPase activity"/>
    <property type="evidence" value="ECO:0007669"/>
    <property type="project" value="InterPro"/>
</dbReference>
<name>A0A7J7IZF3_BUGNE</name>
<gene>
    <name evidence="4" type="ORF">EB796_022411</name>
</gene>
<keyword evidence="2" id="KW-0547">Nucleotide-binding</keyword>
<proteinExistence type="inferred from homology"/>
<dbReference type="SMART" id="SM00177">
    <property type="entry name" value="ARF"/>
    <property type="match status" value="1"/>
</dbReference>
<comment type="caution">
    <text evidence="4">The sequence shown here is derived from an EMBL/GenBank/DDBJ whole genome shotgun (WGS) entry which is preliminary data.</text>
</comment>
<dbReference type="PROSITE" id="PS51419">
    <property type="entry name" value="RAB"/>
    <property type="match status" value="1"/>
</dbReference>
<feature type="transmembrane region" description="Helical" evidence="3">
    <location>
        <begin position="288"/>
        <end position="317"/>
    </location>
</feature>
<dbReference type="AlphaFoldDB" id="A0A7J7IZF3"/>
<dbReference type="Proteomes" id="UP000593567">
    <property type="component" value="Unassembled WGS sequence"/>
</dbReference>
<comment type="similarity">
    <text evidence="1">Belongs to the small GTPase superfamily. Rab family.</text>
</comment>
<evidence type="ECO:0000256" key="2">
    <source>
        <dbReference type="ARBA" id="ARBA00022741"/>
    </source>
</evidence>
<evidence type="ECO:0000313" key="4">
    <source>
        <dbReference type="EMBL" id="KAF6019279.1"/>
    </source>
</evidence>
<dbReference type="GO" id="GO:0005525">
    <property type="term" value="F:GTP binding"/>
    <property type="evidence" value="ECO:0007669"/>
    <property type="project" value="InterPro"/>
</dbReference>
<dbReference type="FunFam" id="3.40.50.300:FF:001204">
    <property type="entry name" value="Small GTP-binding protein, putative"/>
    <property type="match status" value="1"/>
</dbReference>
<reference evidence="4" key="1">
    <citation type="submission" date="2020-06" db="EMBL/GenBank/DDBJ databases">
        <title>Draft genome of Bugula neritina, a colonial animal packing powerful symbionts and potential medicines.</title>
        <authorList>
            <person name="Rayko M."/>
        </authorList>
    </citation>
    <scope>NUCLEOTIDE SEQUENCE [LARGE SCALE GENOMIC DNA]</scope>
    <source>
        <strain evidence="4">Kwan_BN1</strain>
    </source>
</reference>
<dbReference type="SMART" id="SM00174">
    <property type="entry name" value="RHO"/>
    <property type="match status" value="1"/>
</dbReference>
<dbReference type="PANTHER" id="PTHR47978">
    <property type="match status" value="1"/>
</dbReference>
<keyword evidence="3" id="KW-0472">Membrane</keyword>
<dbReference type="SMART" id="SM00173">
    <property type="entry name" value="RAS"/>
    <property type="match status" value="1"/>
</dbReference>
<dbReference type="NCBIfam" id="TIGR00231">
    <property type="entry name" value="small_GTP"/>
    <property type="match status" value="1"/>
</dbReference>
<dbReference type="SUPFAM" id="SSF52540">
    <property type="entry name" value="P-loop containing nucleoside triphosphate hydrolases"/>
    <property type="match status" value="1"/>
</dbReference>
<accession>A0A7J7IZF3</accession>
<evidence type="ECO:0000313" key="5">
    <source>
        <dbReference type="Proteomes" id="UP000593567"/>
    </source>
</evidence>
<protein>
    <submittedName>
        <fullName evidence="4">RAB24</fullName>
    </submittedName>
</protein>
<dbReference type="InterPro" id="IPR027417">
    <property type="entry name" value="P-loop_NTPase"/>
</dbReference>
<dbReference type="PROSITE" id="PS51421">
    <property type="entry name" value="RAS"/>
    <property type="match status" value="1"/>
</dbReference>
<sequence>MKTLPTVQRHCNGHQHGGIQQHSAGIVAVHSDTLRPPPLQFSYLGFQPMKIVMLGKAGTGKTSMLIKFYNRNFNLETSASSTTIGAAFGGKKVTVDGKSVLMGVWDTAGSERYAAMSRIYYRSAKAAIVCYDSTDPASFDIAKNWIEELKTAEEECKLYLVCTKKDLIDKDPKARKVDYYDAQDYATAVNACMFETSSKTGENISELFYKIAEDYLQGKHQQPSSDVIQLTEHRTPSNKPRCACWQSSNITILLDEKKQPNDSTSFTLVRVIYTLRENGCCFWSIKCYLGVIISVFIHFKAIIIFLSTVVQSATLIFMHIQR</sequence>
<dbReference type="PRINTS" id="PR00449">
    <property type="entry name" value="RASTRNSFRMNG"/>
</dbReference>
<keyword evidence="3" id="KW-0812">Transmembrane</keyword>
<dbReference type="Gene3D" id="3.40.50.300">
    <property type="entry name" value="P-loop containing nucleotide triphosphate hydrolases"/>
    <property type="match status" value="1"/>
</dbReference>
<dbReference type="EMBL" id="VXIV02003243">
    <property type="protein sequence ID" value="KAF6019279.1"/>
    <property type="molecule type" value="Genomic_DNA"/>
</dbReference>
<evidence type="ECO:0000256" key="1">
    <source>
        <dbReference type="ARBA" id="ARBA00006270"/>
    </source>
</evidence>
<evidence type="ECO:0000256" key="3">
    <source>
        <dbReference type="SAM" id="Phobius"/>
    </source>
</evidence>
<dbReference type="SMART" id="SM00175">
    <property type="entry name" value="RAB"/>
    <property type="match status" value="1"/>
</dbReference>
<dbReference type="InterPro" id="IPR005225">
    <property type="entry name" value="Small_GTP-bd"/>
</dbReference>
<keyword evidence="3" id="KW-1133">Transmembrane helix</keyword>
<keyword evidence="5" id="KW-1185">Reference proteome</keyword>
<dbReference type="InterPro" id="IPR001806">
    <property type="entry name" value="Small_GTPase"/>
</dbReference>
<organism evidence="4 5">
    <name type="scientific">Bugula neritina</name>
    <name type="common">Brown bryozoan</name>
    <name type="synonym">Sertularia neritina</name>
    <dbReference type="NCBI Taxonomy" id="10212"/>
    <lineage>
        <taxon>Eukaryota</taxon>
        <taxon>Metazoa</taxon>
        <taxon>Spiralia</taxon>
        <taxon>Lophotrochozoa</taxon>
        <taxon>Bryozoa</taxon>
        <taxon>Gymnolaemata</taxon>
        <taxon>Cheilostomatida</taxon>
        <taxon>Flustrina</taxon>
        <taxon>Buguloidea</taxon>
        <taxon>Bugulidae</taxon>
        <taxon>Bugula</taxon>
    </lineage>
</organism>
<dbReference type="Pfam" id="PF00071">
    <property type="entry name" value="Ras"/>
    <property type="match status" value="1"/>
</dbReference>
<dbReference type="OrthoDB" id="25896at2759"/>